<comment type="caution">
    <text evidence="1">The sequence shown here is derived from an EMBL/GenBank/DDBJ whole genome shotgun (WGS) entry which is preliminary data.</text>
</comment>
<keyword evidence="2" id="KW-1185">Reference proteome</keyword>
<proteinExistence type="predicted"/>
<reference evidence="1 2" key="1">
    <citation type="submission" date="2024-09" db="EMBL/GenBank/DDBJ databases">
        <title>Genome sequencing and assembly of Phytophthora oleae, isolate VK10A, causative agent of rot of olive drupes.</title>
        <authorList>
            <person name="Conti Taguali S."/>
            <person name="Riolo M."/>
            <person name="La Spada F."/>
            <person name="Cacciola S.O."/>
            <person name="Dionisio G."/>
        </authorList>
    </citation>
    <scope>NUCLEOTIDE SEQUENCE [LARGE SCALE GENOMIC DNA]</scope>
    <source>
        <strain evidence="1 2">VK10A</strain>
    </source>
</reference>
<protein>
    <submittedName>
        <fullName evidence="1">Uncharacterized protein</fullName>
    </submittedName>
</protein>
<evidence type="ECO:0000313" key="2">
    <source>
        <dbReference type="Proteomes" id="UP001632037"/>
    </source>
</evidence>
<dbReference type="Gene3D" id="3.30.470.20">
    <property type="entry name" value="ATP-grasp fold, B domain"/>
    <property type="match status" value="1"/>
</dbReference>
<sequence>MQTWVYGNINVDSCTGVLVTLDPANGESNLYGEALLAKMGWQAFAPSRSWRRRCWPSTSNSSRAETVHTLDTG</sequence>
<name>A0ABD3EQG2_9STRA</name>
<gene>
    <name evidence="1" type="ORF">V7S43_018451</name>
</gene>
<accession>A0ABD3EQG2</accession>
<dbReference type="AlphaFoldDB" id="A0ABD3EQG2"/>
<dbReference type="EMBL" id="JBIMZQ010000076">
    <property type="protein sequence ID" value="KAL3656672.1"/>
    <property type="molecule type" value="Genomic_DNA"/>
</dbReference>
<dbReference type="Proteomes" id="UP001632037">
    <property type="component" value="Unassembled WGS sequence"/>
</dbReference>
<dbReference type="SUPFAM" id="SSF56059">
    <property type="entry name" value="Glutathione synthetase ATP-binding domain-like"/>
    <property type="match status" value="1"/>
</dbReference>
<evidence type="ECO:0000313" key="1">
    <source>
        <dbReference type="EMBL" id="KAL3656672.1"/>
    </source>
</evidence>
<organism evidence="1 2">
    <name type="scientific">Phytophthora oleae</name>
    <dbReference type="NCBI Taxonomy" id="2107226"/>
    <lineage>
        <taxon>Eukaryota</taxon>
        <taxon>Sar</taxon>
        <taxon>Stramenopiles</taxon>
        <taxon>Oomycota</taxon>
        <taxon>Peronosporomycetes</taxon>
        <taxon>Peronosporales</taxon>
        <taxon>Peronosporaceae</taxon>
        <taxon>Phytophthora</taxon>
    </lineage>
</organism>